<keyword evidence="3" id="KW-0812">Transmembrane</keyword>
<dbReference type="InterPro" id="IPR017441">
    <property type="entry name" value="Protein_kinase_ATP_BS"/>
</dbReference>
<dbReference type="PROSITE" id="PS00107">
    <property type="entry name" value="PROTEIN_KINASE_ATP"/>
    <property type="match status" value="1"/>
</dbReference>
<reference evidence="6" key="1">
    <citation type="journal article" date="2019" name="Int. J. Syst. Evol. Microbiol.">
        <title>The Global Catalogue of Microorganisms (GCM) 10K type strain sequencing project: providing services to taxonomists for standard genome sequencing and annotation.</title>
        <authorList>
            <consortium name="The Broad Institute Genomics Platform"/>
            <consortium name="The Broad Institute Genome Sequencing Center for Infectious Disease"/>
            <person name="Wu L."/>
            <person name="Ma J."/>
        </authorList>
    </citation>
    <scope>NUCLEOTIDE SEQUENCE [LARGE SCALE GENOMIC DNA]</scope>
    <source>
        <strain evidence="6">CGMCC 1.12286</strain>
    </source>
</reference>
<evidence type="ECO:0000313" key="5">
    <source>
        <dbReference type="EMBL" id="MFD1673622.1"/>
    </source>
</evidence>
<gene>
    <name evidence="5" type="ORF">ACFSB2_02720</name>
</gene>
<sequence length="354" mass="39270">MTPTKRSTLKKGARIQGKWSKQEWTVCSCLGVGANGVVYSVRRPDGEVAAMKICDEAGSVAFEWSLLEKMAQSGAAFPKPHCIDDSAQAPALYFYVMEQINGRPLAEVWQHLQGHDIKRVLLAIGSGLRALHRIKHAFCDVKPQNLLVDLHREQCVRFVDVGGVTPFGRSVRQFTPTSDCAYWGFGERRATEKYDIAAVALMLVCLRTTPPSACGNWTEARRRAWVQAALRQYGDSETRSFLEDAISGRIATADEWILRVDQLSASSLQMARSNASLNASLNASSFRGWRAHGPQRQPKRPVGAQTTATQTKASPSARPSAQHRVGWTERFMWASLCCAVVSTFSAWAVYLHWL</sequence>
<protein>
    <submittedName>
        <fullName evidence="5">Phosphotransferase</fullName>
    </submittedName>
</protein>
<feature type="transmembrane region" description="Helical" evidence="3">
    <location>
        <begin position="331"/>
        <end position="353"/>
    </location>
</feature>
<dbReference type="SUPFAM" id="SSF56112">
    <property type="entry name" value="Protein kinase-like (PK-like)"/>
    <property type="match status" value="1"/>
</dbReference>
<organism evidence="5 6">
    <name type="scientific">Alicyclobacillus fodiniaquatilis</name>
    <dbReference type="NCBI Taxonomy" id="1661150"/>
    <lineage>
        <taxon>Bacteria</taxon>
        <taxon>Bacillati</taxon>
        <taxon>Bacillota</taxon>
        <taxon>Bacilli</taxon>
        <taxon>Bacillales</taxon>
        <taxon>Alicyclobacillaceae</taxon>
        <taxon>Alicyclobacillus</taxon>
    </lineage>
</organism>
<keyword evidence="1" id="KW-0547">Nucleotide-binding</keyword>
<dbReference type="EMBL" id="JBHUCX010000008">
    <property type="protein sequence ID" value="MFD1673622.1"/>
    <property type="molecule type" value="Genomic_DNA"/>
</dbReference>
<dbReference type="RefSeq" id="WP_377941081.1">
    <property type="nucleotide sequence ID" value="NZ_JBHUCX010000008.1"/>
</dbReference>
<dbReference type="Proteomes" id="UP001597079">
    <property type="component" value="Unassembled WGS sequence"/>
</dbReference>
<dbReference type="InterPro" id="IPR011009">
    <property type="entry name" value="Kinase-like_dom_sf"/>
</dbReference>
<evidence type="ECO:0000259" key="4">
    <source>
        <dbReference type="PROSITE" id="PS50011"/>
    </source>
</evidence>
<feature type="binding site" evidence="1">
    <location>
        <position position="52"/>
    </location>
    <ligand>
        <name>ATP</name>
        <dbReference type="ChEBI" id="CHEBI:30616"/>
    </ligand>
</feature>
<evidence type="ECO:0000256" key="1">
    <source>
        <dbReference type="PROSITE-ProRule" id="PRU10141"/>
    </source>
</evidence>
<evidence type="ECO:0000256" key="2">
    <source>
        <dbReference type="SAM" id="MobiDB-lite"/>
    </source>
</evidence>
<dbReference type="SMART" id="SM00220">
    <property type="entry name" value="S_TKc"/>
    <property type="match status" value="1"/>
</dbReference>
<dbReference type="InterPro" id="IPR000719">
    <property type="entry name" value="Prot_kinase_dom"/>
</dbReference>
<feature type="region of interest" description="Disordered" evidence="2">
    <location>
        <begin position="290"/>
        <end position="321"/>
    </location>
</feature>
<feature type="domain" description="Protein kinase" evidence="4">
    <location>
        <begin position="24"/>
        <end position="332"/>
    </location>
</feature>
<dbReference type="Gene3D" id="1.10.510.10">
    <property type="entry name" value="Transferase(Phosphotransferase) domain 1"/>
    <property type="match status" value="1"/>
</dbReference>
<dbReference type="Pfam" id="PF00069">
    <property type="entry name" value="Pkinase"/>
    <property type="match status" value="1"/>
</dbReference>
<proteinExistence type="predicted"/>
<keyword evidence="3" id="KW-1133">Transmembrane helix</keyword>
<keyword evidence="1" id="KW-0067">ATP-binding</keyword>
<name>A0ABW4JBL0_9BACL</name>
<evidence type="ECO:0000256" key="3">
    <source>
        <dbReference type="SAM" id="Phobius"/>
    </source>
</evidence>
<comment type="caution">
    <text evidence="5">The sequence shown here is derived from an EMBL/GenBank/DDBJ whole genome shotgun (WGS) entry which is preliminary data.</text>
</comment>
<feature type="compositionally biased region" description="Polar residues" evidence="2">
    <location>
        <begin position="304"/>
        <end position="319"/>
    </location>
</feature>
<dbReference type="PROSITE" id="PS50011">
    <property type="entry name" value="PROTEIN_KINASE_DOM"/>
    <property type="match status" value="1"/>
</dbReference>
<keyword evidence="6" id="KW-1185">Reference proteome</keyword>
<evidence type="ECO:0000313" key="6">
    <source>
        <dbReference type="Proteomes" id="UP001597079"/>
    </source>
</evidence>
<accession>A0ABW4JBL0</accession>
<keyword evidence="3" id="KW-0472">Membrane</keyword>